<dbReference type="OMA" id="ERIMRDD"/>
<reference evidence="3 4" key="1">
    <citation type="journal article" date="2018" name="Cell">
        <title>The Chara Genome: Secondary Complexity and Implications for Plant Terrestrialization.</title>
        <authorList>
            <person name="Nishiyama T."/>
            <person name="Sakayama H."/>
            <person name="Vries J.D."/>
            <person name="Buschmann H."/>
            <person name="Saint-Marcoux D."/>
            <person name="Ullrich K.K."/>
            <person name="Haas F.B."/>
            <person name="Vanderstraeten L."/>
            <person name="Becker D."/>
            <person name="Lang D."/>
            <person name="Vosolsobe S."/>
            <person name="Rombauts S."/>
            <person name="Wilhelmsson P.K.I."/>
            <person name="Janitza P."/>
            <person name="Kern R."/>
            <person name="Heyl A."/>
            <person name="Rumpler F."/>
            <person name="Villalobos L.I.A.C."/>
            <person name="Clay J.M."/>
            <person name="Skokan R."/>
            <person name="Toyoda A."/>
            <person name="Suzuki Y."/>
            <person name="Kagoshima H."/>
            <person name="Schijlen E."/>
            <person name="Tajeshwar N."/>
            <person name="Catarino B."/>
            <person name="Hetherington A.J."/>
            <person name="Saltykova A."/>
            <person name="Bonnot C."/>
            <person name="Breuninger H."/>
            <person name="Symeonidi A."/>
            <person name="Radhakrishnan G.V."/>
            <person name="Van Nieuwerburgh F."/>
            <person name="Deforce D."/>
            <person name="Chang C."/>
            <person name="Karol K.G."/>
            <person name="Hedrich R."/>
            <person name="Ulvskov P."/>
            <person name="Glockner G."/>
            <person name="Delwiche C.F."/>
            <person name="Petrasek J."/>
            <person name="Van de Peer Y."/>
            <person name="Friml J."/>
            <person name="Beilby M."/>
            <person name="Dolan L."/>
            <person name="Kohara Y."/>
            <person name="Sugano S."/>
            <person name="Fujiyama A."/>
            <person name="Delaux P.-M."/>
            <person name="Quint M."/>
            <person name="TheiBen G."/>
            <person name="Hagemann M."/>
            <person name="Harholt J."/>
            <person name="Dunand C."/>
            <person name="Zachgo S."/>
            <person name="Langdale J."/>
            <person name="Maumus F."/>
            <person name="Straeten D.V.D."/>
            <person name="Gould S.B."/>
            <person name="Rensing S.A."/>
        </authorList>
    </citation>
    <scope>NUCLEOTIDE SEQUENCE [LARGE SCALE GENOMIC DNA]</scope>
    <source>
        <strain evidence="3 4">S276</strain>
    </source>
</reference>
<proteinExistence type="predicted"/>
<feature type="region of interest" description="Disordered" evidence="1">
    <location>
        <begin position="274"/>
        <end position="295"/>
    </location>
</feature>
<gene>
    <name evidence="3" type="ORF">CBR_g8367</name>
</gene>
<dbReference type="PANTHER" id="PTHR43173">
    <property type="entry name" value="ABC1 FAMILY PROTEIN"/>
    <property type="match status" value="1"/>
</dbReference>
<dbReference type="OrthoDB" id="427480at2759"/>
<dbReference type="STRING" id="69332.A0A388KM51"/>
<dbReference type="InterPro" id="IPR000719">
    <property type="entry name" value="Prot_kinase_dom"/>
</dbReference>
<dbReference type="AlphaFoldDB" id="A0A388KM51"/>
<sequence>MGVLGAHSPRQGELSILEGPLSALSQLRQETWMLISTPPRRRQKAQQLVQSILVKGSQLDRGFQFWFKSLAIYSSYKVCQLRAAMTRDLAEKDRLWEMQHEVAADNLYNMCVDLGGFFLKSGQFLAKPDMVPAAWVKRLSRLHDQAPATPFSAVKEIVETELGANMNLLFDSFCEEPLGSASIAQVHKAKLPSNGADVAVKVQHPGAYELMMHDLRNHRRFAAFLQKWELPFDLLSVLRELESQVKNEFDFVKEANAMNQIAASLENSTALRFPSHGDNFPKTGSSRRGARTPSPVIVPRSFPGMISRKVLVMEFIDGIQIMRLREEMEKRGIAFEGLAGRQAKRHILKDLTAAYGLMILRDGYFHADPHPGNIFICNGGKVRTQKK</sequence>
<dbReference type="SUPFAM" id="SSF56112">
    <property type="entry name" value="Protein kinase-like (PK-like)"/>
    <property type="match status" value="1"/>
</dbReference>
<organism evidence="3 4">
    <name type="scientific">Chara braunii</name>
    <name type="common">Braun's stonewort</name>
    <dbReference type="NCBI Taxonomy" id="69332"/>
    <lineage>
        <taxon>Eukaryota</taxon>
        <taxon>Viridiplantae</taxon>
        <taxon>Streptophyta</taxon>
        <taxon>Charophyceae</taxon>
        <taxon>Charales</taxon>
        <taxon>Characeae</taxon>
        <taxon>Chara</taxon>
    </lineage>
</organism>
<dbReference type="CDD" id="cd05121">
    <property type="entry name" value="ABC1_ADCK3-like"/>
    <property type="match status" value="1"/>
</dbReference>
<protein>
    <recommendedName>
        <fullName evidence="2">Protein kinase domain-containing protein</fullName>
    </recommendedName>
</protein>
<evidence type="ECO:0000256" key="1">
    <source>
        <dbReference type="SAM" id="MobiDB-lite"/>
    </source>
</evidence>
<dbReference type="PANTHER" id="PTHR43173:SF12">
    <property type="entry name" value="PROTEIN KINASE SUPERFAMILY PROTEIN"/>
    <property type="match status" value="1"/>
</dbReference>
<evidence type="ECO:0000313" key="3">
    <source>
        <dbReference type="EMBL" id="GBG71068.1"/>
    </source>
</evidence>
<dbReference type="InterPro" id="IPR051130">
    <property type="entry name" value="Mito_struct-func_regulator"/>
</dbReference>
<dbReference type="Proteomes" id="UP000265515">
    <property type="component" value="Unassembled WGS sequence"/>
</dbReference>
<dbReference type="InterPro" id="IPR004147">
    <property type="entry name" value="ABC1_dom"/>
</dbReference>
<dbReference type="InterPro" id="IPR011009">
    <property type="entry name" value="Kinase-like_dom_sf"/>
</dbReference>
<feature type="domain" description="Protein kinase" evidence="2">
    <location>
        <begin position="172"/>
        <end position="387"/>
    </location>
</feature>
<comment type="caution">
    <text evidence="3">The sequence shown here is derived from an EMBL/GenBank/DDBJ whole genome shotgun (WGS) entry which is preliminary data.</text>
</comment>
<accession>A0A388KM51</accession>
<dbReference type="Pfam" id="PF03109">
    <property type="entry name" value="ABC1"/>
    <property type="match status" value="1"/>
</dbReference>
<evidence type="ECO:0000259" key="2">
    <source>
        <dbReference type="PROSITE" id="PS50011"/>
    </source>
</evidence>
<dbReference type="EMBL" id="BFEA01000140">
    <property type="protein sequence ID" value="GBG71068.1"/>
    <property type="molecule type" value="Genomic_DNA"/>
</dbReference>
<dbReference type="PROSITE" id="PS50011">
    <property type="entry name" value="PROTEIN_KINASE_DOM"/>
    <property type="match status" value="1"/>
</dbReference>
<dbReference type="GO" id="GO:0005524">
    <property type="term" value="F:ATP binding"/>
    <property type="evidence" value="ECO:0007669"/>
    <property type="project" value="InterPro"/>
</dbReference>
<evidence type="ECO:0000313" key="4">
    <source>
        <dbReference type="Proteomes" id="UP000265515"/>
    </source>
</evidence>
<keyword evidence="4" id="KW-1185">Reference proteome</keyword>
<dbReference type="Gramene" id="GBG71068">
    <property type="protein sequence ID" value="GBG71068"/>
    <property type="gene ID" value="CBR_g8367"/>
</dbReference>
<name>A0A388KM51_CHABU</name>
<dbReference type="GO" id="GO:0004672">
    <property type="term" value="F:protein kinase activity"/>
    <property type="evidence" value="ECO:0007669"/>
    <property type="project" value="InterPro"/>
</dbReference>